<reference evidence="3 4" key="1">
    <citation type="submission" date="2020-12" db="EMBL/GenBank/DDBJ databases">
        <title>Streptomyces typhae sp. nov., a novel endophytic actinomycete isolated from the root of cattail pollen (Typha angustifolia L.).</title>
        <authorList>
            <person name="Peng C."/>
            <person name="Liu C."/>
        </authorList>
    </citation>
    <scope>NUCLEOTIDE SEQUENCE [LARGE SCALE GENOMIC DNA]</scope>
    <source>
        <strain evidence="3 4">JCM 4753</strain>
    </source>
</reference>
<evidence type="ECO:0000313" key="4">
    <source>
        <dbReference type="Proteomes" id="UP000634780"/>
    </source>
</evidence>
<gene>
    <name evidence="3" type="primary">cas5e</name>
    <name evidence="3" type="ORF">JGB26_06440</name>
</gene>
<dbReference type="Proteomes" id="UP000634780">
    <property type="component" value="Unassembled WGS sequence"/>
</dbReference>
<accession>A0ABS0X0Q5</accession>
<proteinExistence type="predicted"/>
<evidence type="ECO:0000256" key="1">
    <source>
        <dbReference type="ARBA" id="ARBA00023118"/>
    </source>
</evidence>
<feature type="region of interest" description="Disordered" evidence="2">
    <location>
        <begin position="272"/>
        <end position="294"/>
    </location>
</feature>
<keyword evidence="4" id="KW-1185">Reference proteome</keyword>
<dbReference type="NCBIfam" id="TIGR02593">
    <property type="entry name" value="CRISPR_cas5"/>
    <property type="match status" value="1"/>
</dbReference>
<sequence>MTPEEPGLAAPDGHAARPVPAGDRAVLVLRLAGPLQSWGAQGAFNVRETKSEPTKSGVTGLLAAALGLPRGAALDELLTLRMGVRADVPGTLLRDYHVVSDFRGRPLPQAGVSAKGVQRPTSPAKYTHVTTRYYLQDALFVAALEGPRDLLDRLDGAVRAPHFPLALGRRSCPPTQPLVLGVEEGDLEGVLHALPWQASQRARQSYAYKLGRRRGLDGPFHPATLACSATLEHADGDDVLRDVPLSFDPHDRAFAGRRVRREWLRIPTGFADPDAPTEFETDENGHDPFELLGR</sequence>
<dbReference type="InterPro" id="IPR013422">
    <property type="entry name" value="CRISPR-assoc_prot_Cas5_N"/>
</dbReference>
<dbReference type="CDD" id="cd09756">
    <property type="entry name" value="Cas5_I-E"/>
    <property type="match status" value="1"/>
</dbReference>
<dbReference type="RefSeq" id="WP_190116174.1">
    <property type="nucleotide sequence ID" value="NZ_BMVR01000005.1"/>
</dbReference>
<evidence type="ECO:0000313" key="3">
    <source>
        <dbReference type="EMBL" id="MBJ3806758.1"/>
    </source>
</evidence>
<dbReference type="NCBIfam" id="TIGR01868">
    <property type="entry name" value="casD_Cas5e"/>
    <property type="match status" value="1"/>
</dbReference>
<dbReference type="EMBL" id="JAEKOZ010000003">
    <property type="protein sequence ID" value="MBJ3806758.1"/>
    <property type="molecule type" value="Genomic_DNA"/>
</dbReference>
<dbReference type="Gene3D" id="3.30.70.2660">
    <property type="match status" value="1"/>
</dbReference>
<feature type="compositionally biased region" description="Basic and acidic residues" evidence="2">
    <location>
        <begin position="283"/>
        <end position="294"/>
    </location>
</feature>
<protein>
    <submittedName>
        <fullName evidence="3">Type I-E CRISPR-associated protein Cas5/CasD</fullName>
    </submittedName>
</protein>
<name>A0ABS0X0Q5_9ACTN</name>
<organism evidence="3 4">
    <name type="scientific">Streptomyces flavofungini</name>
    <dbReference type="NCBI Taxonomy" id="68200"/>
    <lineage>
        <taxon>Bacteria</taxon>
        <taxon>Bacillati</taxon>
        <taxon>Actinomycetota</taxon>
        <taxon>Actinomycetes</taxon>
        <taxon>Kitasatosporales</taxon>
        <taxon>Streptomycetaceae</taxon>
        <taxon>Streptomyces</taxon>
    </lineage>
</organism>
<dbReference type="Pfam" id="PF09704">
    <property type="entry name" value="Cas_Cas5d"/>
    <property type="match status" value="1"/>
</dbReference>
<dbReference type="InterPro" id="IPR010147">
    <property type="entry name" value="CRISPR-assoc_prot_CasD"/>
</dbReference>
<dbReference type="InterPro" id="IPR021124">
    <property type="entry name" value="CRISPR-assoc_prot_Cas5"/>
</dbReference>
<comment type="caution">
    <text evidence="3">The sequence shown here is derived from an EMBL/GenBank/DDBJ whole genome shotgun (WGS) entry which is preliminary data.</text>
</comment>
<keyword evidence="1" id="KW-0051">Antiviral defense</keyword>
<evidence type="ECO:0000256" key="2">
    <source>
        <dbReference type="SAM" id="MobiDB-lite"/>
    </source>
</evidence>